<feature type="transmembrane region" description="Helical" evidence="8">
    <location>
        <begin position="186"/>
        <end position="208"/>
    </location>
</feature>
<name>A0A943I2N5_9FIRM</name>
<evidence type="ECO:0000313" key="9">
    <source>
        <dbReference type="EMBL" id="MBS5520099.1"/>
    </source>
</evidence>
<evidence type="ECO:0000256" key="7">
    <source>
        <dbReference type="RuleBase" id="RU362091"/>
    </source>
</evidence>
<protein>
    <submittedName>
        <fullName evidence="9">Sodium:solute symporter family protein</fullName>
    </submittedName>
</protein>
<dbReference type="Pfam" id="PF00474">
    <property type="entry name" value="SSF"/>
    <property type="match status" value="1"/>
</dbReference>
<dbReference type="GO" id="GO:0005886">
    <property type="term" value="C:plasma membrane"/>
    <property type="evidence" value="ECO:0007669"/>
    <property type="project" value="TreeGrafter"/>
</dbReference>
<evidence type="ECO:0000256" key="8">
    <source>
        <dbReference type="SAM" id="Phobius"/>
    </source>
</evidence>
<feature type="transmembrane region" description="Helical" evidence="8">
    <location>
        <begin position="324"/>
        <end position="349"/>
    </location>
</feature>
<feature type="transmembrane region" description="Helical" evidence="8">
    <location>
        <begin position="452"/>
        <end position="477"/>
    </location>
</feature>
<feature type="transmembrane region" description="Helical" evidence="8">
    <location>
        <begin position="245"/>
        <end position="267"/>
    </location>
</feature>
<feature type="transmembrane region" description="Helical" evidence="8">
    <location>
        <begin position="150"/>
        <end position="177"/>
    </location>
</feature>
<keyword evidence="3" id="KW-0813">Transport</keyword>
<dbReference type="PANTHER" id="PTHR48086">
    <property type="entry name" value="SODIUM/PROLINE SYMPORTER-RELATED"/>
    <property type="match status" value="1"/>
</dbReference>
<evidence type="ECO:0000256" key="3">
    <source>
        <dbReference type="ARBA" id="ARBA00022448"/>
    </source>
</evidence>
<dbReference type="Gene3D" id="1.20.1730.10">
    <property type="entry name" value="Sodium/glucose cotransporter"/>
    <property type="match status" value="1"/>
</dbReference>
<evidence type="ECO:0000256" key="5">
    <source>
        <dbReference type="ARBA" id="ARBA00022989"/>
    </source>
</evidence>
<reference evidence="9" key="1">
    <citation type="submission" date="2021-02" db="EMBL/GenBank/DDBJ databases">
        <title>Infant gut strain persistence is associated with maternal origin, phylogeny, and functional potential including surface adhesion and iron acquisition.</title>
        <authorList>
            <person name="Lou Y.C."/>
        </authorList>
    </citation>
    <scope>NUCLEOTIDE SEQUENCE</scope>
    <source>
        <strain evidence="9">L3_106_000M1_dasL3_106_000M1_concoct_15</strain>
    </source>
</reference>
<organism evidence="9 10">
    <name type="scientific">Acidaminococcus intestini</name>
    <dbReference type="NCBI Taxonomy" id="187327"/>
    <lineage>
        <taxon>Bacteria</taxon>
        <taxon>Bacillati</taxon>
        <taxon>Bacillota</taxon>
        <taxon>Negativicutes</taxon>
        <taxon>Acidaminococcales</taxon>
        <taxon>Acidaminococcaceae</taxon>
        <taxon>Acidaminococcus</taxon>
    </lineage>
</organism>
<evidence type="ECO:0000256" key="6">
    <source>
        <dbReference type="ARBA" id="ARBA00023136"/>
    </source>
</evidence>
<dbReference type="EMBL" id="JAGZCZ010000008">
    <property type="protein sequence ID" value="MBS5520099.1"/>
    <property type="molecule type" value="Genomic_DNA"/>
</dbReference>
<dbReference type="PANTHER" id="PTHR48086:SF7">
    <property type="entry name" value="SODIUM-SOLUTE SYMPORTER-RELATED"/>
    <property type="match status" value="1"/>
</dbReference>
<feature type="transmembrane region" description="Helical" evidence="8">
    <location>
        <begin position="279"/>
        <end position="304"/>
    </location>
</feature>
<keyword evidence="5 8" id="KW-1133">Transmembrane helix</keyword>
<evidence type="ECO:0000256" key="1">
    <source>
        <dbReference type="ARBA" id="ARBA00004141"/>
    </source>
</evidence>
<keyword evidence="6 8" id="KW-0472">Membrane</keyword>
<dbReference type="PROSITE" id="PS50283">
    <property type="entry name" value="NA_SOLUT_SYMP_3"/>
    <property type="match status" value="1"/>
</dbReference>
<dbReference type="AlphaFoldDB" id="A0A943I2N5"/>
<feature type="transmembrane region" description="Helical" evidence="8">
    <location>
        <begin position="428"/>
        <end position="446"/>
    </location>
</feature>
<comment type="caution">
    <text evidence="9">The sequence shown here is derived from an EMBL/GenBank/DDBJ whole genome shotgun (WGS) entry which is preliminary data.</text>
</comment>
<sequence>MNLPREGDAVNSYLVVIIGYALFLIILGYGIGKHVKGASDFFVGGRSFSWKLLFTTLIAANIGAGSTVGVTGLAYRHGVSSWWWIGCSGLGSLILAYVVGPAVWRVAKKYNLFTMGDYLDYRYSHAFRGVTSTMMAIGTLALFSGQLLGIAWILNVVAGMPKLYGIMMAAIVVTLYFSSGGLKSAAVVNIIELAVILVGFIVAAPYALSYVGGWSGLEAKIAANLGDTAKTAYYFSWNGMGNSTILGYFLMLTPAFCISPGLIGKVYSAKDEPAIRRGTLLNGIVQLFFAFFPMLIGMCAFAAFPDLSNQELALPKAMKEMMPFGISALALSAIFAAEVSTCDTVLYMLATSLSKDLYQTFIKPDATDAELLSMTRKITAFCGVLGIIIAYYLASIISAMAIFYSLMTVSLAAPFLFGLFTKKASTKGAFLSAVLGVAVVMGLRFFNGGKGIGILNATSCGILVAALVMALSLFIFAPNKEA</sequence>
<comment type="subcellular location">
    <subcellularLocation>
        <location evidence="1">Membrane</location>
        <topology evidence="1">Multi-pass membrane protein</topology>
    </subcellularLocation>
</comment>
<dbReference type="GO" id="GO:0022857">
    <property type="term" value="F:transmembrane transporter activity"/>
    <property type="evidence" value="ECO:0007669"/>
    <property type="project" value="InterPro"/>
</dbReference>
<accession>A0A943I2N5</accession>
<proteinExistence type="inferred from homology"/>
<gene>
    <name evidence="9" type="ORF">KHX13_07210</name>
</gene>
<feature type="transmembrane region" description="Helical" evidence="8">
    <location>
        <begin position="378"/>
        <end position="395"/>
    </location>
</feature>
<evidence type="ECO:0000313" key="10">
    <source>
        <dbReference type="Proteomes" id="UP000754226"/>
    </source>
</evidence>
<feature type="transmembrane region" description="Helical" evidence="8">
    <location>
        <begin position="125"/>
        <end position="144"/>
    </location>
</feature>
<dbReference type="InterPro" id="IPR038377">
    <property type="entry name" value="Na/Glc_symporter_sf"/>
</dbReference>
<keyword evidence="4 8" id="KW-0812">Transmembrane</keyword>
<evidence type="ECO:0000256" key="2">
    <source>
        <dbReference type="ARBA" id="ARBA00006434"/>
    </source>
</evidence>
<evidence type="ECO:0000256" key="4">
    <source>
        <dbReference type="ARBA" id="ARBA00022692"/>
    </source>
</evidence>
<comment type="similarity">
    <text evidence="2 7">Belongs to the sodium:solute symporter (SSF) (TC 2.A.21) family.</text>
</comment>
<dbReference type="InterPro" id="IPR001734">
    <property type="entry name" value="Na/solute_symporter"/>
</dbReference>
<feature type="transmembrane region" description="Helical" evidence="8">
    <location>
        <begin position="81"/>
        <end position="104"/>
    </location>
</feature>
<feature type="transmembrane region" description="Helical" evidence="8">
    <location>
        <begin position="52"/>
        <end position="75"/>
    </location>
</feature>
<dbReference type="InterPro" id="IPR050277">
    <property type="entry name" value="Sodium:Solute_Symporter"/>
</dbReference>
<feature type="transmembrane region" description="Helical" evidence="8">
    <location>
        <begin position="12"/>
        <end position="31"/>
    </location>
</feature>
<dbReference type="CDD" id="cd10322">
    <property type="entry name" value="SLC5sbd"/>
    <property type="match status" value="1"/>
</dbReference>
<dbReference type="Proteomes" id="UP000754226">
    <property type="component" value="Unassembled WGS sequence"/>
</dbReference>